<protein>
    <submittedName>
        <fullName evidence="2">BUG/TctC family periplasmic protein</fullName>
    </submittedName>
</protein>
<feature type="compositionally biased region" description="Basic and acidic residues" evidence="1">
    <location>
        <begin position="315"/>
        <end position="327"/>
    </location>
</feature>
<feature type="compositionally biased region" description="Basic and acidic residues" evidence="1">
    <location>
        <begin position="28"/>
        <end position="38"/>
    </location>
</feature>
<evidence type="ECO:0000313" key="2">
    <source>
        <dbReference type="EMBL" id="CAA9412540.1"/>
    </source>
</evidence>
<feature type="compositionally biased region" description="Basic residues" evidence="1">
    <location>
        <begin position="286"/>
        <end position="298"/>
    </location>
</feature>
<reference evidence="2" key="1">
    <citation type="submission" date="2020-02" db="EMBL/GenBank/DDBJ databases">
        <authorList>
            <person name="Meier V. D."/>
        </authorList>
    </citation>
    <scope>NUCLEOTIDE SEQUENCE</scope>
    <source>
        <strain evidence="2">AVDCRST_MAG51</strain>
    </source>
</reference>
<feature type="region of interest" description="Disordered" evidence="1">
    <location>
        <begin position="174"/>
        <end position="239"/>
    </location>
</feature>
<evidence type="ECO:0000256" key="1">
    <source>
        <dbReference type="SAM" id="MobiDB-lite"/>
    </source>
</evidence>
<organism evidence="2">
    <name type="scientific">uncultured Ramlibacter sp</name>
    <dbReference type="NCBI Taxonomy" id="260755"/>
    <lineage>
        <taxon>Bacteria</taxon>
        <taxon>Pseudomonadati</taxon>
        <taxon>Pseudomonadota</taxon>
        <taxon>Betaproteobacteria</taxon>
        <taxon>Burkholderiales</taxon>
        <taxon>Comamonadaceae</taxon>
        <taxon>Ramlibacter</taxon>
        <taxon>environmental samples</taxon>
    </lineage>
</organism>
<feature type="non-terminal residue" evidence="2">
    <location>
        <position position="327"/>
    </location>
</feature>
<feature type="region of interest" description="Disordered" evidence="1">
    <location>
        <begin position="286"/>
        <end position="327"/>
    </location>
</feature>
<feature type="compositionally biased region" description="Basic residues" evidence="1">
    <location>
        <begin position="197"/>
        <end position="209"/>
    </location>
</feature>
<feature type="compositionally biased region" description="Basic residues" evidence="1">
    <location>
        <begin position="58"/>
        <end position="79"/>
    </location>
</feature>
<feature type="region of interest" description="Disordered" evidence="1">
    <location>
        <begin position="20"/>
        <end position="89"/>
    </location>
</feature>
<feature type="region of interest" description="Disordered" evidence="1">
    <location>
        <begin position="133"/>
        <end position="158"/>
    </location>
</feature>
<dbReference type="EMBL" id="CADCUX010000324">
    <property type="protein sequence ID" value="CAA9412540.1"/>
    <property type="molecule type" value="Genomic_DNA"/>
</dbReference>
<feature type="compositionally biased region" description="Basic residues" evidence="1">
    <location>
        <begin position="39"/>
        <end position="48"/>
    </location>
</feature>
<dbReference type="AlphaFoldDB" id="A0A6J4PEV4"/>
<proteinExistence type="predicted"/>
<sequence length="327" mass="35852">DDEAFGAAWAGGGRAAVAAALARRPRADRRAAADDRRGISRRRRHRRGGPAGGGRAARTLRGHGHRGEPRRRQRAHRCGARQERTGRRQHAAVHARVSDGDLPPHLQDAAVRPAAGLRSGGHHGEGRVRAVGRSGRARHRAHPGGLHGLVQGESRQRNLRRARGWRPALRRRAVHAPGRHPAAHDSVQGRGAFGGRRAGRPHRRSRHAAARGGPACERRQAAHAGHHHGATHPLHARRPDDARVGLRRGVPGLVRPAGTCPYAARGGGPRQCRDQRGDPLAFRFGRHGQHRRRGRRPHARELRRPVPRHLGALPRRREVDGVQRGRV</sequence>
<gene>
    <name evidence="2" type="ORF">AVDCRST_MAG51-1502</name>
</gene>
<feature type="compositionally biased region" description="Basic residues" evidence="1">
    <location>
        <begin position="224"/>
        <end position="236"/>
    </location>
</feature>
<name>A0A6J4PEV4_9BURK</name>
<accession>A0A6J4PEV4</accession>
<feature type="non-terminal residue" evidence="2">
    <location>
        <position position="1"/>
    </location>
</feature>